<sequence>MAPPRPMPMAVLVYVLVLVLAILAPSGQASNASPKPTPTRHTSPEGSHMTVIRETIFVPRETQPVAVQSPPTSLVLAAERAAEPPANILNTVTKLKALQPLITYFIHHPSRLVVALAPKLGRGLSFIGSVILRLIRWLVLTLLYTPLRIVLSTVIQPFLPFSRILISLTPVWTLLLGALVSGIAIGVFAGLSTAEPTRETIAAAQVLAARLFSLSASTFPLASEKIPGEASWEKPGFSTSSSKKHATGGLRYRSPSETISSPGGWTERKQRATRSHLGM</sequence>
<feature type="transmembrane region" description="Helical" evidence="2">
    <location>
        <begin position="171"/>
        <end position="191"/>
    </location>
</feature>
<keyword evidence="2" id="KW-0472">Membrane</keyword>
<evidence type="ECO:0000313" key="4">
    <source>
        <dbReference type="EMBL" id="SCV68095.1"/>
    </source>
</evidence>
<protein>
    <submittedName>
        <fullName evidence="4">BQ2448_216 protein</fullName>
    </submittedName>
</protein>
<keyword evidence="2" id="KW-1133">Transmembrane helix</keyword>
<keyword evidence="2" id="KW-0812">Transmembrane</keyword>
<accession>A0A238F4W6</accession>
<feature type="region of interest" description="Disordered" evidence="1">
    <location>
        <begin position="229"/>
        <end position="279"/>
    </location>
</feature>
<evidence type="ECO:0000256" key="1">
    <source>
        <dbReference type="SAM" id="MobiDB-lite"/>
    </source>
</evidence>
<evidence type="ECO:0000256" key="2">
    <source>
        <dbReference type="SAM" id="Phobius"/>
    </source>
</evidence>
<feature type="chain" id="PRO_5012059564" evidence="3">
    <location>
        <begin position="30"/>
        <end position="279"/>
    </location>
</feature>
<name>A0A238F4W6_9BASI</name>
<feature type="compositionally biased region" description="Polar residues" evidence="1">
    <location>
        <begin position="28"/>
        <end position="45"/>
    </location>
</feature>
<feature type="region of interest" description="Disordered" evidence="1">
    <location>
        <begin position="28"/>
        <end position="47"/>
    </location>
</feature>
<proteinExistence type="predicted"/>
<reference evidence="5" key="1">
    <citation type="submission" date="2016-09" db="EMBL/GenBank/DDBJ databases">
        <authorList>
            <person name="Jeantristanb JTB J.-T."/>
            <person name="Ricardo R."/>
        </authorList>
    </citation>
    <scope>NUCLEOTIDE SEQUENCE [LARGE SCALE GENOMIC DNA]</scope>
</reference>
<dbReference type="AlphaFoldDB" id="A0A238F4W6"/>
<dbReference type="EMBL" id="FMSP01000003">
    <property type="protein sequence ID" value="SCV68095.1"/>
    <property type="molecule type" value="Genomic_DNA"/>
</dbReference>
<gene>
    <name evidence="4" type="ORF">BQ2448_216</name>
</gene>
<keyword evidence="5" id="KW-1185">Reference proteome</keyword>
<feature type="transmembrane region" description="Helical" evidence="2">
    <location>
        <begin position="134"/>
        <end position="159"/>
    </location>
</feature>
<keyword evidence="3" id="KW-0732">Signal</keyword>
<dbReference type="Proteomes" id="UP000198372">
    <property type="component" value="Unassembled WGS sequence"/>
</dbReference>
<organism evidence="4 5">
    <name type="scientific">Microbotryum intermedium</name>
    <dbReference type="NCBI Taxonomy" id="269621"/>
    <lineage>
        <taxon>Eukaryota</taxon>
        <taxon>Fungi</taxon>
        <taxon>Dikarya</taxon>
        <taxon>Basidiomycota</taxon>
        <taxon>Pucciniomycotina</taxon>
        <taxon>Microbotryomycetes</taxon>
        <taxon>Microbotryales</taxon>
        <taxon>Microbotryaceae</taxon>
        <taxon>Microbotryum</taxon>
    </lineage>
</organism>
<evidence type="ECO:0000256" key="3">
    <source>
        <dbReference type="SAM" id="SignalP"/>
    </source>
</evidence>
<dbReference type="OrthoDB" id="2537238at2759"/>
<evidence type="ECO:0000313" key="5">
    <source>
        <dbReference type="Proteomes" id="UP000198372"/>
    </source>
</evidence>
<feature type="signal peptide" evidence="3">
    <location>
        <begin position="1"/>
        <end position="29"/>
    </location>
</feature>